<gene>
    <name evidence="2" type="ORF">GGR37_000781</name>
</gene>
<dbReference type="Gene3D" id="1.10.1200.10">
    <property type="entry name" value="ACP-like"/>
    <property type="match status" value="1"/>
</dbReference>
<reference evidence="2 3" key="1">
    <citation type="submission" date="2020-08" db="EMBL/GenBank/DDBJ databases">
        <title>Genomic Encyclopedia of Type Strains, Phase IV (KMG-IV): sequencing the most valuable type-strain genomes for metagenomic binning, comparative biology and taxonomic classification.</title>
        <authorList>
            <person name="Goeker M."/>
        </authorList>
    </citation>
    <scope>NUCLEOTIDE SEQUENCE [LARGE SCALE GENOMIC DNA]</scope>
    <source>
        <strain evidence="2 3">DSM 17507</strain>
    </source>
</reference>
<dbReference type="AlphaFoldDB" id="A0A7W7A8T8"/>
<protein>
    <submittedName>
        <fullName evidence="2">Acyl carrier protein</fullName>
    </submittedName>
</protein>
<dbReference type="InterPro" id="IPR036736">
    <property type="entry name" value="ACP-like_sf"/>
</dbReference>
<evidence type="ECO:0000313" key="2">
    <source>
        <dbReference type="EMBL" id="MBB4612535.1"/>
    </source>
</evidence>
<proteinExistence type="predicted"/>
<comment type="caution">
    <text evidence="2">The sequence shown here is derived from an EMBL/GenBank/DDBJ whole genome shotgun (WGS) entry which is preliminary data.</text>
</comment>
<dbReference type="PROSITE" id="PS50075">
    <property type="entry name" value="CARRIER"/>
    <property type="match status" value="1"/>
</dbReference>
<sequence>MNDTMAAGTLMSDTDSTLRAILQDVLGLSAERVAAFDASTGLFGDLPELDSMAVAGLLTEIEDRLDIVIEDDEVDGELLESYGNLLSFLEAKVAA</sequence>
<dbReference type="Proteomes" id="UP000538566">
    <property type="component" value="Unassembled WGS sequence"/>
</dbReference>
<dbReference type="Pfam" id="PF00550">
    <property type="entry name" value="PP-binding"/>
    <property type="match status" value="1"/>
</dbReference>
<evidence type="ECO:0000313" key="3">
    <source>
        <dbReference type="Proteomes" id="UP000538566"/>
    </source>
</evidence>
<name>A0A7W7A8T8_9SPHN</name>
<feature type="domain" description="Carrier" evidence="1">
    <location>
        <begin position="12"/>
        <end position="93"/>
    </location>
</feature>
<organism evidence="2 3">
    <name type="scientific">Novosphingobium taihuense</name>
    <dbReference type="NCBI Taxonomy" id="260085"/>
    <lineage>
        <taxon>Bacteria</taxon>
        <taxon>Pseudomonadati</taxon>
        <taxon>Pseudomonadota</taxon>
        <taxon>Alphaproteobacteria</taxon>
        <taxon>Sphingomonadales</taxon>
        <taxon>Sphingomonadaceae</taxon>
        <taxon>Novosphingobium</taxon>
    </lineage>
</organism>
<keyword evidence="3" id="KW-1185">Reference proteome</keyword>
<dbReference type="EMBL" id="JACHOA010000001">
    <property type="protein sequence ID" value="MBB4612535.1"/>
    <property type="molecule type" value="Genomic_DNA"/>
</dbReference>
<dbReference type="InterPro" id="IPR009081">
    <property type="entry name" value="PP-bd_ACP"/>
</dbReference>
<dbReference type="SUPFAM" id="SSF47336">
    <property type="entry name" value="ACP-like"/>
    <property type="match status" value="1"/>
</dbReference>
<accession>A0A7W7A8T8</accession>
<evidence type="ECO:0000259" key="1">
    <source>
        <dbReference type="PROSITE" id="PS50075"/>
    </source>
</evidence>